<dbReference type="Pfam" id="PF00440">
    <property type="entry name" value="TetR_N"/>
    <property type="match status" value="1"/>
</dbReference>
<dbReference type="InterPro" id="IPR036271">
    <property type="entry name" value="Tet_transcr_reg_TetR-rel_C_sf"/>
</dbReference>
<dbReference type="KEGG" id="tap:GZ22_00645"/>
<dbReference type="Pfam" id="PF13977">
    <property type="entry name" value="TetR_C_6"/>
    <property type="match status" value="1"/>
</dbReference>
<evidence type="ECO:0000256" key="5">
    <source>
        <dbReference type="PROSITE-ProRule" id="PRU00335"/>
    </source>
</evidence>
<dbReference type="OrthoDB" id="9816296at2"/>
<evidence type="ECO:0000256" key="2">
    <source>
        <dbReference type="ARBA" id="ARBA00023015"/>
    </source>
</evidence>
<dbReference type="EMBL" id="CP008876">
    <property type="protein sequence ID" value="AIF65304.1"/>
    <property type="molecule type" value="Genomic_DNA"/>
</dbReference>
<keyword evidence="2" id="KW-0805">Transcription regulation</keyword>
<dbReference type="Gene3D" id="1.10.357.10">
    <property type="entry name" value="Tetracycline Repressor, domain 2"/>
    <property type="match status" value="1"/>
</dbReference>
<keyword evidence="1" id="KW-0678">Repressor</keyword>
<dbReference type="HOGENOM" id="CLU_069356_15_10_9"/>
<evidence type="ECO:0000256" key="4">
    <source>
        <dbReference type="ARBA" id="ARBA00023163"/>
    </source>
</evidence>
<dbReference type="GeneID" id="34222585"/>
<dbReference type="InterPro" id="IPR023772">
    <property type="entry name" value="DNA-bd_HTH_TetR-type_CS"/>
</dbReference>
<dbReference type="PROSITE" id="PS01081">
    <property type="entry name" value="HTH_TETR_1"/>
    <property type="match status" value="1"/>
</dbReference>
<name>A0A075LFV1_9BACI</name>
<protein>
    <recommendedName>
        <fullName evidence="6">HTH tetR-type domain-containing protein</fullName>
    </recommendedName>
</protein>
<evidence type="ECO:0000256" key="1">
    <source>
        <dbReference type="ARBA" id="ARBA00022491"/>
    </source>
</evidence>
<evidence type="ECO:0000256" key="3">
    <source>
        <dbReference type="ARBA" id="ARBA00023125"/>
    </source>
</evidence>
<reference evidence="7 8" key="1">
    <citation type="submission" date="2014-07" db="EMBL/GenBank/DDBJ databases">
        <title>Complete genome sequence of a moderately halophilic bacterium Terribacillus aidingensis MP602, isolated from Cryptomeria fortunei in Tianmu mountain in China.</title>
        <authorList>
            <person name="Wang Y."/>
            <person name="Lu P."/>
            <person name="Zhang L."/>
        </authorList>
    </citation>
    <scope>NUCLEOTIDE SEQUENCE [LARGE SCALE GENOMIC DNA]</scope>
    <source>
        <strain evidence="7 8">MP602</strain>
    </source>
</reference>
<evidence type="ECO:0000313" key="8">
    <source>
        <dbReference type="Proteomes" id="UP000027980"/>
    </source>
</evidence>
<dbReference type="InterPro" id="IPR009057">
    <property type="entry name" value="Homeodomain-like_sf"/>
</dbReference>
<dbReference type="SUPFAM" id="SSF48498">
    <property type="entry name" value="Tetracyclin repressor-like, C-terminal domain"/>
    <property type="match status" value="1"/>
</dbReference>
<dbReference type="AlphaFoldDB" id="A0A075LFV1"/>
<dbReference type="InterPro" id="IPR001647">
    <property type="entry name" value="HTH_TetR"/>
</dbReference>
<evidence type="ECO:0000259" key="6">
    <source>
        <dbReference type="PROSITE" id="PS50977"/>
    </source>
</evidence>
<keyword evidence="4" id="KW-0804">Transcription</keyword>
<dbReference type="GO" id="GO:0003677">
    <property type="term" value="F:DNA binding"/>
    <property type="evidence" value="ECO:0007669"/>
    <property type="project" value="UniProtKB-UniRule"/>
</dbReference>
<feature type="domain" description="HTH tetR-type" evidence="6">
    <location>
        <begin position="8"/>
        <end position="68"/>
    </location>
</feature>
<evidence type="ECO:0000313" key="7">
    <source>
        <dbReference type="EMBL" id="AIF65304.1"/>
    </source>
</evidence>
<dbReference type="RefSeq" id="WP_038557699.1">
    <property type="nucleotide sequence ID" value="NZ_CP008876.1"/>
</dbReference>
<dbReference type="InterPro" id="IPR039538">
    <property type="entry name" value="BetI_C"/>
</dbReference>
<sequence length="200" mass="23261">MPKKIDHEARKQDIAKATWKVIMDGGMEAASVRNIAKEANLSLGALRHYFTTQEELLHYAMELVKARCEARIMQVIQQVLQPKQLVTRVLLELIPIDKETMAEMQVWFMFTLHFKYKQGDTFRQTDGIRETVQRLLIFLSESGNMKEGKDLLKETEKLYALIDGLAFHRFIDPKNFSGEYAAEILTEYVDDLCQEEERSK</sequence>
<dbReference type="SUPFAM" id="SSF46689">
    <property type="entry name" value="Homeodomain-like"/>
    <property type="match status" value="1"/>
</dbReference>
<proteinExistence type="predicted"/>
<dbReference type="PROSITE" id="PS50977">
    <property type="entry name" value="HTH_TETR_2"/>
    <property type="match status" value="1"/>
</dbReference>
<feature type="DNA-binding region" description="H-T-H motif" evidence="5">
    <location>
        <begin position="31"/>
        <end position="50"/>
    </location>
</feature>
<accession>A0A075LFV1</accession>
<keyword evidence="3 5" id="KW-0238">DNA-binding</keyword>
<gene>
    <name evidence="7" type="ORF">GZ22_00645</name>
</gene>
<organism evidence="7 8">
    <name type="scientific">Terribacillus saccharophilus</name>
    <dbReference type="NCBI Taxonomy" id="361277"/>
    <lineage>
        <taxon>Bacteria</taxon>
        <taxon>Bacillati</taxon>
        <taxon>Bacillota</taxon>
        <taxon>Bacilli</taxon>
        <taxon>Bacillales</taxon>
        <taxon>Bacillaceae</taxon>
        <taxon>Terribacillus</taxon>
    </lineage>
</organism>
<dbReference type="Proteomes" id="UP000027980">
    <property type="component" value="Chromosome"/>
</dbReference>